<dbReference type="EMBL" id="KN837108">
    <property type="protein sequence ID" value="KIJ46206.1"/>
    <property type="molecule type" value="Genomic_DNA"/>
</dbReference>
<dbReference type="SUPFAM" id="SSF51004">
    <property type="entry name" value="C-terminal (heme d1) domain of cytochrome cd1-nitrite reductase"/>
    <property type="match status" value="1"/>
</dbReference>
<reference evidence="2 4" key="1">
    <citation type="submission" date="2014-06" db="EMBL/GenBank/DDBJ databases">
        <title>Evolutionary Origins and Diversification of the Mycorrhizal Mutualists.</title>
        <authorList>
            <consortium name="DOE Joint Genome Institute"/>
            <consortium name="Mycorrhizal Genomics Consortium"/>
            <person name="Kohler A."/>
            <person name="Kuo A."/>
            <person name="Nagy L.G."/>
            <person name="Floudas D."/>
            <person name="Copeland A."/>
            <person name="Barry K.W."/>
            <person name="Cichocki N."/>
            <person name="Veneault-Fourrey C."/>
            <person name="LaButti K."/>
            <person name="Lindquist E.A."/>
            <person name="Lipzen A."/>
            <person name="Lundell T."/>
            <person name="Morin E."/>
            <person name="Murat C."/>
            <person name="Riley R."/>
            <person name="Ohm R."/>
            <person name="Sun H."/>
            <person name="Tunlid A."/>
            <person name="Henrissat B."/>
            <person name="Grigoriev I.V."/>
            <person name="Hibbett D.S."/>
            <person name="Martin F."/>
        </authorList>
    </citation>
    <scope>NUCLEOTIDE SEQUENCE [LARGE SCALE GENOMIC DNA]</scope>
    <source>
        <strain evidence="2 4">SS14</strain>
    </source>
</reference>
<evidence type="ECO:0000313" key="4">
    <source>
        <dbReference type="Proteomes" id="UP000054279"/>
    </source>
</evidence>
<dbReference type="HOGENOM" id="CLU_037887_0_0_1"/>
<keyword evidence="4" id="KW-1185">Reference proteome</keyword>
<gene>
    <name evidence="3" type="ORF">M422DRAFT_778516</name>
    <name evidence="2" type="ORF">M422DRAFT_783103</name>
</gene>
<keyword evidence="1" id="KW-0732">Signal</keyword>
<protein>
    <recommendedName>
        <fullName evidence="5">3-carboxymuconate cyclase</fullName>
    </recommendedName>
</protein>
<proteinExistence type="predicted"/>
<evidence type="ECO:0000256" key="1">
    <source>
        <dbReference type="SAM" id="SignalP"/>
    </source>
</evidence>
<organism evidence="2 4">
    <name type="scientific">Sphaerobolus stellatus (strain SS14)</name>
    <dbReference type="NCBI Taxonomy" id="990650"/>
    <lineage>
        <taxon>Eukaryota</taxon>
        <taxon>Fungi</taxon>
        <taxon>Dikarya</taxon>
        <taxon>Basidiomycota</taxon>
        <taxon>Agaricomycotina</taxon>
        <taxon>Agaricomycetes</taxon>
        <taxon>Phallomycetidae</taxon>
        <taxon>Geastrales</taxon>
        <taxon>Sphaerobolaceae</taxon>
        <taxon>Sphaerobolus</taxon>
    </lineage>
</organism>
<dbReference type="Gene3D" id="2.130.10.10">
    <property type="entry name" value="YVTN repeat-like/Quinoprotein amine dehydrogenase"/>
    <property type="match status" value="1"/>
</dbReference>
<sequence>MKFTIATSVLLALLPYVALGNVAHSRSGVQGAAYFLTNDPTGNYIVTNTIGPDGHLTVHSAVYAGGKGLGIPSSLAPSDGLFSQGSIQVVGNILYTVNAGSNTIAAFEINKSDATKLTPIGKPVNSGGEFPVSVAVSQKTGLVCALNAGAVNGVSCYKLTPGGLVPVPNTRRIVGLTQTTPPNNQPGPNGLSHVIFNEAETQVLVAIREPSGGAGRLAIWDINAKTGALTQNYTEFVIEGAHATFGMQVLPGKNAVLASDPAIGYEIFDFNTKRNKTAPYNITGQVATCWATYQEKTGNVFLIDSLLPRISEVWVDKNLNSGLIKNYALDNATQALDSAIATVNGQDYLYVLGAVTQNIDVFWLKAPGAATNVQHLLFTDPLAKLKIPQDSKHIQGMAIYLTGSW</sequence>
<feature type="signal peptide" evidence="1">
    <location>
        <begin position="1"/>
        <end position="20"/>
    </location>
</feature>
<accession>A0A0C9TTI9</accession>
<dbReference type="OrthoDB" id="10006285at2759"/>
<dbReference type="EMBL" id="KN837210">
    <property type="protein sequence ID" value="KIJ33638.1"/>
    <property type="molecule type" value="Genomic_DNA"/>
</dbReference>
<dbReference type="Proteomes" id="UP000054279">
    <property type="component" value="Unassembled WGS sequence"/>
</dbReference>
<dbReference type="InterPro" id="IPR015943">
    <property type="entry name" value="WD40/YVTN_repeat-like_dom_sf"/>
</dbReference>
<evidence type="ECO:0008006" key="5">
    <source>
        <dbReference type="Google" id="ProtNLM"/>
    </source>
</evidence>
<dbReference type="InterPro" id="IPR011048">
    <property type="entry name" value="Haem_d1_sf"/>
</dbReference>
<evidence type="ECO:0000313" key="2">
    <source>
        <dbReference type="EMBL" id="KIJ33638.1"/>
    </source>
</evidence>
<dbReference type="AlphaFoldDB" id="A0A0C9TTI9"/>
<evidence type="ECO:0000313" key="3">
    <source>
        <dbReference type="EMBL" id="KIJ46206.1"/>
    </source>
</evidence>
<name>A0A0C9TTI9_SPHS4</name>
<feature type="chain" id="PRO_5007394512" description="3-carboxymuconate cyclase" evidence="1">
    <location>
        <begin position="21"/>
        <end position="405"/>
    </location>
</feature>